<comment type="subcellular location">
    <subcellularLocation>
        <location evidence="1">Membrane</location>
        <topology evidence="1">Single-pass type II membrane protein</topology>
    </subcellularLocation>
</comment>
<dbReference type="InterPro" id="IPR016187">
    <property type="entry name" value="CTDL_fold"/>
</dbReference>
<evidence type="ECO:0000256" key="2">
    <source>
        <dbReference type="ARBA" id="ARBA00022692"/>
    </source>
</evidence>
<evidence type="ECO:0000256" key="4">
    <source>
        <dbReference type="ARBA" id="ARBA00022968"/>
    </source>
</evidence>
<organism evidence="11 12">
    <name type="scientific">Erinaceus europaeus</name>
    <name type="common">Western European hedgehog</name>
    <dbReference type="NCBI Taxonomy" id="9365"/>
    <lineage>
        <taxon>Eukaryota</taxon>
        <taxon>Metazoa</taxon>
        <taxon>Chordata</taxon>
        <taxon>Craniata</taxon>
        <taxon>Vertebrata</taxon>
        <taxon>Euteleostomi</taxon>
        <taxon>Mammalia</taxon>
        <taxon>Eutheria</taxon>
        <taxon>Laurasiatheria</taxon>
        <taxon>Eulipotyphla</taxon>
        <taxon>Erinaceidae</taxon>
        <taxon>Erinaceinae</taxon>
        <taxon>Erinaceus</taxon>
    </lineage>
</organism>
<name>A0ABM3XNH7_ERIEU</name>
<dbReference type="Pfam" id="PF00059">
    <property type="entry name" value="Lectin_C"/>
    <property type="match status" value="1"/>
</dbReference>
<feature type="compositionally biased region" description="Polar residues" evidence="8">
    <location>
        <begin position="1"/>
        <end position="24"/>
    </location>
</feature>
<dbReference type="PANTHER" id="PTHR22800:SF256">
    <property type="entry name" value="KILLER CELL LECTIN-LIKE RECEPTOR SUBFAMILY E MEMBER 1"/>
    <property type="match status" value="1"/>
</dbReference>
<evidence type="ECO:0000256" key="3">
    <source>
        <dbReference type="ARBA" id="ARBA00022734"/>
    </source>
</evidence>
<dbReference type="CDD" id="cd03593">
    <property type="entry name" value="CLECT_NK_receptors_like"/>
    <property type="match status" value="1"/>
</dbReference>
<proteinExistence type="predicted"/>
<feature type="transmembrane region" description="Helical" evidence="9">
    <location>
        <begin position="71"/>
        <end position="95"/>
    </location>
</feature>
<keyword evidence="11" id="KW-1185">Reference proteome</keyword>
<keyword evidence="5 9" id="KW-1133">Transmembrane helix</keyword>
<evidence type="ECO:0000256" key="1">
    <source>
        <dbReference type="ARBA" id="ARBA00004606"/>
    </source>
</evidence>
<dbReference type="PROSITE" id="PS50041">
    <property type="entry name" value="C_TYPE_LECTIN_2"/>
    <property type="match status" value="1"/>
</dbReference>
<keyword evidence="4" id="KW-0735">Signal-anchor</keyword>
<dbReference type="PANTHER" id="PTHR22800">
    <property type="entry name" value="C-TYPE LECTIN PROTEINS"/>
    <property type="match status" value="1"/>
</dbReference>
<evidence type="ECO:0000313" key="11">
    <source>
        <dbReference type="Proteomes" id="UP001652624"/>
    </source>
</evidence>
<evidence type="ECO:0000256" key="8">
    <source>
        <dbReference type="SAM" id="MobiDB-lite"/>
    </source>
</evidence>
<reference evidence="12" key="1">
    <citation type="submission" date="2025-08" db="UniProtKB">
        <authorList>
            <consortium name="RefSeq"/>
        </authorList>
    </citation>
    <scope>IDENTIFICATION</scope>
</reference>
<evidence type="ECO:0000256" key="6">
    <source>
        <dbReference type="ARBA" id="ARBA00023136"/>
    </source>
</evidence>
<dbReference type="InterPro" id="IPR033992">
    <property type="entry name" value="NKR-like_CTLD"/>
</dbReference>
<feature type="region of interest" description="Disordered" evidence="8">
    <location>
        <begin position="1"/>
        <end position="30"/>
    </location>
</feature>
<dbReference type="InterPro" id="IPR001304">
    <property type="entry name" value="C-type_lectin-like"/>
</dbReference>
<dbReference type="RefSeq" id="XP_060050370.1">
    <property type="nucleotide sequence ID" value="XM_060194387.1"/>
</dbReference>
<evidence type="ECO:0000256" key="7">
    <source>
        <dbReference type="ARBA" id="ARBA00023180"/>
    </source>
</evidence>
<dbReference type="Proteomes" id="UP001652624">
    <property type="component" value="Chromosome 7"/>
</dbReference>
<feature type="domain" description="C-type lectin" evidence="10">
    <location>
        <begin position="136"/>
        <end position="240"/>
    </location>
</feature>
<keyword evidence="7" id="KW-0325">Glycoprotein</keyword>
<accession>A0ABM3XNH7</accession>
<dbReference type="InterPro" id="IPR050919">
    <property type="entry name" value="NKG2/CD94_NK_receptors"/>
</dbReference>
<dbReference type="InterPro" id="IPR016186">
    <property type="entry name" value="C-type_lectin-like/link_sf"/>
</dbReference>
<dbReference type="SUPFAM" id="SSF56436">
    <property type="entry name" value="C-type lectin-like"/>
    <property type="match status" value="1"/>
</dbReference>
<protein>
    <submittedName>
        <fullName evidence="12">Killer cell lectin-like receptor subfamily E member 1</fullName>
    </submittedName>
</protein>
<dbReference type="SMART" id="SM00034">
    <property type="entry name" value="CLECT"/>
    <property type="match status" value="1"/>
</dbReference>
<keyword evidence="3" id="KW-0430">Lectin</keyword>
<gene>
    <name evidence="12" type="primary">LOC103107072</name>
</gene>
<keyword evidence="2 9" id="KW-0812">Transmembrane</keyword>
<dbReference type="Gene3D" id="3.10.100.10">
    <property type="entry name" value="Mannose-Binding Protein A, subunit A"/>
    <property type="match status" value="1"/>
</dbReference>
<keyword evidence="6 9" id="KW-0472">Membrane</keyword>
<evidence type="ECO:0000256" key="9">
    <source>
        <dbReference type="SAM" id="Phobius"/>
    </source>
</evidence>
<evidence type="ECO:0000313" key="12">
    <source>
        <dbReference type="RefSeq" id="XP_060050370.1"/>
    </source>
</evidence>
<evidence type="ECO:0000256" key="5">
    <source>
        <dbReference type="ARBA" id="ARBA00022989"/>
    </source>
</evidence>
<dbReference type="GeneID" id="103107072"/>
<evidence type="ECO:0000259" key="10">
    <source>
        <dbReference type="PROSITE" id="PS50041"/>
    </source>
</evidence>
<sequence>MNKEPINNATLKWGSQQKDMPTNNTKHKFGSNELPLVKKKLIHHKIHERQDENTAEDVDVKGDVSLHPWSLISGLLAVTCLLLLTMAIVLAVFTLGSSSKEVHSSNEQKASFKEVHSSKEQKGSSCHSCPKDWFWFRNNCYYFSKEELTWRESQLACLSLNSSLLKITREEMDLFTLKSFSWIGIYSNGIDRWWLWENGTALPFDMFFLPTVHKQVCLSYRSREALLDESCENNLTYICKSHPTFSVNSQEG</sequence>